<comment type="domain">
    <text evidence="11">The DHHC domain is required for palmitoyltransferase activity.</text>
</comment>
<evidence type="ECO:0000256" key="3">
    <source>
        <dbReference type="ARBA" id="ARBA00022692"/>
    </source>
</evidence>
<dbReference type="Proteomes" id="UP001149074">
    <property type="component" value="Unassembled WGS sequence"/>
</dbReference>
<dbReference type="GeneID" id="81357901"/>
<keyword evidence="7" id="KW-0449">Lipoprotein</keyword>
<dbReference type="EMBL" id="JAPQKI010000005">
    <property type="protein sequence ID" value="KAJ5099427.1"/>
    <property type="molecule type" value="Genomic_DNA"/>
</dbReference>
<dbReference type="OrthoDB" id="331948at2759"/>
<keyword evidence="2 11" id="KW-0808">Transferase</keyword>
<feature type="region of interest" description="Disordered" evidence="12">
    <location>
        <begin position="104"/>
        <end position="133"/>
    </location>
</feature>
<keyword evidence="3 11" id="KW-0812">Transmembrane</keyword>
<gene>
    <name evidence="14" type="ORF">N7532_006428</name>
</gene>
<dbReference type="EC" id="2.3.1.225" evidence="11"/>
<organism evidence="14 15">
    <name type="scientific">Penicillium argentinense</name>
    <dbReference type="NCBI Taxonomy" id="1131581"/>
    <lineage>
        <taxon>Eukaryota</taxon>
        <taxon>Fungi</taxon>
        <taxon>Dikarya</taxon>
        <taxon>Ascomycota</taxon>
        <taxon>Pezizomycotina</taxon>
        <taxon>Eurotiomycetes</taxon>
        <taxon>Eurotiomycetidae</taxon>
        <taxon>Eurotiales</taxon>
        <taxon>Aspergillaceae</taxon>
        <taxon>Penicillium</taxon>
    </lineage>
</organism>
<feature type="compositionally biased region" description="Basic and acidic residues" evidence="12">
    <location>
        <begin position="433"/>
        <end position="452"/>
    </location>
</feature>
<keyword evidence="8 11" id="KW-0012">Acyltransferase</keyword>
<feature type="compositionally biased region" description="Basic and acidic residues" evidence="12">
    <location>
        <begin position="124"/>
        <end position="133"/>
    </location>
</feature>
<accession>A0A9W9FG97</accession>
<protein>
    <recommendedName>
        <fullName evidence="11">Palmitoyltransferase</fullName>
        <ecNumber evidence="11">2.3.1.225</ecNumber>
    </recommendedName>
</protein>
<keyword evidence="6" id="KW-0564">Palmitate</keyword>
<evidence type="ECO:0000313" key="14">
    <source>
        <dbReference type="EMBL" id="KAJ5099427.1"/>
    </source>
</evidence>
<comment type="similarity">
    <text evidence="9">Belongs to the DHHC palmitoyltransferase family. PFA5 subfamily.</text>
</comment>
<dbReference type="InterPro" id="IPR001594">
    <property type="entry name" value="Palmitoyltrfase_DHHC"/>
</dbReference>
<dbReference type="Pfam" id="PF01529">
    <property type="entry name" value="DHHC"/>
    <property type="match status" value="1"/>
</dbReference>
<name>A0A9W9FG97_9EURO</name>
<dbReference type="GO" id="GO:0016020">
    <property type="term" value="C:membrane"/>
    <property type="evidence" value="ECO:0007669"/>
    <property type="project" value="UniProtKB-SubCell"/>
</dbReference>
<reference evidence="14" key="2">
    <citation type="journal article" date="2023" name="IMA Fungus">
        <title>Comparative genomic study of the Penicillium genus elucidates a diverse pangenome and 15 lateral gene transfer events.</title>
        <authorList>
            <person name="Petersen C."/>
            <person name="Sorensen T."/>
            <person name="Nielsen M.R."/>
            <person name="Sondergaard T.E."/>
            <person name="Sorensen J.L."/>
            <person name="Fitzpatrick D.A."/>
            <person name="Frisvad J.C."/>
            <person name="Nielsen K.L."/>
        </authorList>
    </citation>
    <scope>NUCLEOTIDE SEQUENCE</scope>
    <source>
        <strain evidence="14">IBT 30761</strain>
    </source>
</reference>
<comment type="catalytic activity">
    <reaction evidence="10 11">
        <text>L-cysteinyl-[protein] + hexadecanoyl-CoA = S-hexadecanoyl-L-cysteinyl-[protein] + CoA</text>
        <dbReference type="Rhea" id="RHEA:36683"/>
        <dbReference type="Rhea" id="RHEA-COMP:10131"/>
        <dbReference type="Rhea" id="RHEA-COMP:11032"/>
        <dbReference type="ChEBI" id="CHEBI:29950"/>
        <dbReference type="ChEBI" id="CHEBI:57287"/>
        <dbReference type="ChEBI" id="CHEBI:57379"/>
        <dbReference type="ChEBI" id="CHEBI:74151"/>
        <dbReference type="EC" id="2.3.1.225"/>
    </reaction>
</comment>
<dbReference type="RefSeq" id="XP_056475081.1">
    <property type="nucleotide sequence ID" value="XM_056618922.1"/>
</dbReference>
<evidence type="ECO:0000256" key="1">
    <source>
        <dbReference type="ARBA" id="ARBA00004141"/>
    </source>
</evidence>
<evidence type="ECO:0000256" key="2">
    <source>
        <dbReference type="ARBA" id="ARBA00022679"/>
    </source>
</evidence>
<dbReference type="PANTHER" id="PTHR22883:SF23">
    <property type="entry name" value="PALMITOYLTRANSFERASE ZDHHC6"/>
    <property type="match status" value="1"/>
</dbReference>
<feature type="transmembrane region" description="Helical" evidence="11">
    <location>
        <begin position="18"/>
        <end position="35"/>
    </location>
</feature>
<evidence type="ECO:0000256" key="4">
    <source>
        <dbReference type="ARBA" id="ARBA00022989"/>
    </source>
</evidence>
<evidence type="ECO:0000259" key="13">
    <source>
        <dbReference type="Pfam" id="PF01529"/>
    </source>
</evidence>
<sequence>MAAATTAQKRVNLAVSRIIPPVLLGAVIYASYAFTKPLCIDYLIHPLPFYNRKPRVGAGAAILAIYYVLLIPLISTYIRLLYNVLENPGFLPLGAERVQADAAMPDSKLSHQKRGRRRSHLKKARDAEKVAQPDADLERGMHNHAGGKAFELDSCGLESFYTKDVFVCQEDGRPPYCSTCCQFKTDRSHHCRELDRCVRKMDHFCPWVGGVVSETSFKFFIQFVSYTAMFCTFALIVSAYFTAEIKRDTGHVNAHWCVCIGLWVPADASFYEITSGLFGLFTAGMTLSSLQLAWLNLTTIENLNRRSVVWTLAIRVPEHLLDRLWASDSPWAPTFRMVTYPPRPPTSAQPQTTEHETGERHVFAILHTQPGENPFNLGSPLKNLQQVMGNNIIDWLLPIKNSPCADHSSQESAFALGPVVTRLKQEAGLLSSKGEDGRRNSKQGRQSDKHRN</sequence>
<dbReference type="GO" id="GO:0006612">
    <property type="term" value="P:protein targeting to membrane"/>
    <property type="evidence" value="ECO:0007669"/>
    <property type="project" value="TreeGrafter"/>
</dbReference>
<evidence type="ECO:0000256" key="8">
    <source>
        <dbReference type="ARBA" id="ARBA00023315"/>
    </source>
</evidence>
<dbReference type="GO" id="GO:0005783">
    <property type="term" value="C:endoplasmic reticulum"/>
    <property type="evidence" value="ECO:0007669"/>
    <property type="project" value="TreeGrafter"/>
</dbReference>
<feature type="transmembrane region" description="Helical" evidence="11">
    <location>
        <begin position="277"/>
        <end position="297"/>
    </location>
</feature>
<evidence type="ECO:0000256" key="6">
    <source>
        <dbReference type="ARBA" id="ARBA00023139"/>
    </source>
</evidence>
<evidence type="ECO:0000256" key="10">
    <source>
        <dbReference type="ARBA" id="ARBA00048048"/>
    </source>
</evidence>
<evidence type="ECO:0000256" key="5">
    <source>
        <dbReference type="ARBA" id="ARBA00023136"/>
    </source>
</evidence>
<dbReference type="GO" id="GO:0019706">
    <property type="term" value="F:protein-cysteine S-palmitoyltransferase activity"/>
    <property type="evidence" value="ECO:0007669"/>
    <property type="project" value="UniProtKB-EC"/>
</dbReference>
<dbReference type="PANTHER" id="PTHR22883">
    <property type="entry name" value="ZINC FINGER DHHC DOMAIN CONTAINING PROTEIN"/>
    <property type="match status" value="1"/>
</dbReference>
<keyword evidence="4 11" id="KW-1133">Transmembrane helix</keyword>
<feature type="transmembrane region" description="Helical" evidence="11">
    <location>
        <begin position="219"/>
        <end position="241"/>
    </location>
</feature>
<dbReference type="AlphaFoldDB" id="A0A9W9FG97"/>
<proteinExistence type="inferred from homology"/>
<feature type="transmembrane region" description="Helical" evidence="11">
    <location>
        <begin position="56"/>
        <end position="78"/>
    </location>
</feature>
<dbReference type="PROSITE" id="PS50216">
    <property type="entry name" value="DHHC"/>
    <property type="match status" value="1"/>
</dbReference>
<reference evidence="14" key="1">
    <citation type="submission" date="2022-11" db="EMBL/GenBank/DDBJ databases">
        <authorList>
            <person name="Petersen C."/>
        </authorList>
    </citation>
    <scope>NUCLEOTIDE SEQUENCE</scope>
    <source>
        <strain evidence="14">IBT 30761</strain>
    </source>
</reference>
<comment type="subcellular location">
    <subcellularLocation>
        <location evidence="1">Membrane</location>
        <topology evidence="1">Multi-pass membrane protein</topology>
    </subcellularLocation>
</comment>
<dbReference type="InterPro" id="IPR039859">
    <property type="entry name" value="PFA4/ZDH16/20/ERF2-like"/>
</dbReference>
<evidence type="ECO:0000256" key="9">
    <source>
        <dbReference type="ARBA" id="ARBA00038298"/>
    </source>
</evidence>
<evidence type="ECO:0000256" key="11">
    <source>
        <dbReference type="RuleBase" id="RU079119"/>
    </source>
</evidence>
<comment type="caution">
    <text evidence="14">The sequence shown here is derived from an EMBL/GenBank/DDBJ whole genome shotgun (WGS) entry which is preliminary data.</text>
</comment>
<feature type="region of interest" description="Disordered" evidence="12">
    <location>
        <begin position="427"/>
        <end position="452"/>
    </location>
</feature>
<feature type="domain" description="Palmitoyltransferase DHHC" evidence="13">
    <location>
        <begin position="174"/>
        <end position="305"/>
    </location>
</feature>
<evidence type="ECO:0000313" key="15">
    <source>
        <dbReference type="Proteomes" id="UP001149074"/>
    </source>
</evidence>
<dbReference type="GO" id="GO:0005794">
    <property type="term" value="C:Golgi apparatus"/>
    <property type="evidence" value="ECO:0007669"/>
    <property type="project" value="TreeGrafter"/>
</dbReference>
<feature type="compositionally biased region" description="Basic residues" evidence="12">
    <location>
        <begin position="110"/>
        <end position="123"/>
    </location>
</feature>
<keyword evidence="5 11" id="KW-0472">Membrane</keyword>
<evidence type="ECO:0000256" key="7">
    <source>
        <dbReference type="ARBA" id="ARBA00023288"/>
    </source>
</evidence>
<evidence type="ECO:0000256" key="12">
    <source>
        <dbReference type="SAM" id="MobiDB-lite"/>
    </source>
</evidence>
<keyword evidence="15" id="KW-1185">Reference proteome</keyword>